<name>A0A804KQ87_MUSAM</name>
<dbReference type="InParanoid" id="A0A804KQ87"/>
<accession>A0A804KQ87</accession>
<feature type="region of interest" description="Disordered" evidence="10">
    <location>
        <begin position="265"/>
        <end position="343"/>
    </location>
</feature>
<feature type="compositionally biased region" description="Low complexity" evidence="10">
    <location>
        <begin position="66"/>
        <end position="89"/>
    </location>
</feature>
<evidence type="ECO:0000256" key="5">
    <source>
        <dbReference type="ARBA" id="ARBA00023015"/>
    </source>
</evidence>
<dbReference type="Gene3D" id="4.10.1100.10">
    <property type="entry name" value="Transcription factor, SBP-box domain"/>
    <property type="match status" value="1"/>
</dbReference>
<keyword evidence="2" id="KW-0479">Metal-binding</keyword>
<keyword evidence="5" id="KW-0805">Transcription regulation</keyword>
<organism evidence="13 14">
    <name type="scientific">Musa acuminata subsp. malaccensis</name>
    <name type="common">Wild banana</name>
    <name type="synonym">Musa malaccensis</name>
    <dbReference type="NCBI Taxonomy" id="214687"/>
    <lineage>
        <taxon>Eukaryota</taxon>
        <taxon>Viridiplantae</taxon>
        <taxon>Streptophyta</taxon>
        <taxon>Embryophyta</taxon>
        <taxon>Tracheophyta</taxon>
        <taxon>Spermatophyta</taxon>
        <taxon>Magnoliopsida</taxon>
        <taxon>Liliopsida</taxon>
        <taxon>Zingiberales</taxon>
        <taxon>Musaceae</taxon>
        <taxon>Musa</taxon>
    </lineage>
</organism>
<reference evidence="13" key="2">
    <citation type="submission" date="2021-05" db="UniProtKB">
        <authorList>
            <consortium name="EnsemblPlants"/>
        </authorList>
    </citation>
    <scope>IDENTIFICATION</scope>
    <source>
        <strain evidence="13">subsp. malaccensis</strain>
    </source>
</reference>
<dbReference type="PANTHER" id="PTHR31251">
    <property type="entry name" value="SQUAMOSA PROMOTER-BINDING-LIKE PROTEIN 4"/>
    <property type="match status" value="1"/>
</dbReference>
<dbReference type="PROSITE" id="PS51141">
    <property type="entry name" value="ZF_SBP"/>
    <property type="match status" value="1"/>
</dbReference>
<evidence type="ECO:0000256" key="3">
    <source>
        <dbReference type="ARBA" id="ARBA00022771"/>
    </source>
</evidence>
<dbReference type="GO" id="GO:0000976">
    <property type="term" value="F:transcription cis-regulatory region binding"/>
    <property type="evidence" value="ECO:0000318"/>
    <property type="project" value="GO_Central"/>
</dbReference>
<evidence type="ECO:0000313" key="13">
    <source>
        <dbReference type="EnsemblPlants" id="Ma09_p29910.1"/>
    </source>
</evidence>
<keyword evidence="8" id="KW-0539">Nucleus</keyword>
<evidence type="ECO:0000256" key="6">
    <source>
        <dbReference type="ARBA" id="ARBA00023125"/>
    </source>
</evidence>
<evidence type="ECO:0000259" key="11">
    <source>
        <dbReference type="PROSITE" id="PS51141"/>
    </source>
</evidence>
<dbReference type="InterPro" id="IPR036893">
    <property type="entry name" value="SBP_sf"/>
</dbReference>
<dbReference type="InterPro" id="IPR004333">
    <property type="entry name" value="SBP_dom"/>
</dbReference>
<keyword evidence="14" id="KW-1185">Reference proteome</keyword>
<protein>
    <submittedName>
        <fullName evidence="12">(wild Malaysian banana) hypothetical protein</fullName>
    </submittedName>
</protein>
<dbReference type="GO" id="GO:0008270">
    <property type="term" value="F:zinc ion binding"/>
    <property type="evidence" value="ECO:0007669"/>
    <property type="project" value="UniProtKB-KW"/>
</dbReference>
<dbReference type="SUPFAM" id="SSF103612">
    <property type="entry name" value="SBT domain"/>
    <property type="match status" value="1"/>
</dbReference>
<reference evidence="12" key="1">
    <citation type="submission" date="2021-03" db="EMBL/GenBank/DDBJ databases">
        <authorList>
            <consortium name="Genoscope - CEA"/>
            <person name="William W."/>
        </authorList>
    </citation>
    <scope>NUCLEOTIDE SEQUENCE</scope>
    <source>
        <strain evidence="12">Doubled-haploid Pahang</strain>
    </source>
</reference>
<dbReference type="Pfam" id="PF03110">
    <property type="entry name" value="SBP"/>
    <property type="match status" value="1"/>
</dbReference>
<proteinExistence type="predicted"/>
<evidence type="ECO:0000313" key="14">
    <source>
        <dbReference type="Proteomes" id="UP000012960"/>
    </source>
</evidence>
<dbReference type="GO" id="GO:0001216">
    <property type="term" value="F:DNA-binding transcription activator activity"/>
    <property type="evidence" value="ECO:0000318"/>
    <property type="project" value="GO_Central"/>
</dbReference>
<keyword evidence="7" id="KW-0804">Transcription</keyword>
<dbReference type="InterPro" id="IPR044817">
    <property type="entry name" value="SBP-like"/>
</dbReference>
<gene>
    <name evidence="12" type="ORF">GSMUA_248570.1</name>
</gene>
<dbReference type="EMBL" id="HG996474">
    <property type="protein sequence ID" value="CAG1836888.1"/>
    <property type="molecule type" value="Genomic_DNA"/>
</dbReference>
<dbReference type="AlphaFoldDB" id="A0A804KQ87"/>
<evidence type="ECO:0000256" key="4">
    <source>
        <dbReference type="ARBA" id="ARBA00022833"/>
    </source>
</evidence>
<dbReference type="Proteomes" id="UP000012960">
    <property type="component" value="Unplaced"/>
</dbReference>
<keyword evidence="3 9" id="KW-0863">Zinc-finger</keyword>
<dbReference type="FunFam" id="4.10.1100.10:FF:000001">
    <property type="entry name" value="Squamosa promoter-binding-like protein 14"/>
    <property type="match status" value="1"/>
</dbReference>
<feature type="domain" description="SBP-type" evidence="11">
    <location>
        <begin position="91"/>
        <end position="168"/>
    </location>
</feature>
<evidence type="ECO:0000313" key="12">
    <source>
        <dbReference type="EMBL" id="CAG1836888.1"/>
    </source>
</evidence>
<dbReference type="PANTHER" id="PTHR31251:SF208">
    <property type="entry name" value="SQUAMOSA PROMOTER-BINDING-LIKE PROTEIN 18"/>
    <property type="match status" value="1"/>
</dbReference>
<evidence type="ECO:0000256" key="8">
    <source>
        <dbReference type="ARBA" id="ARBA00023242"/>
    </source>
</evidence>
<evidence type="ECO:0000256" key="7">
    <source>
        <dbReference type="ARBA" id="ARBA00023163"/>
    </source>
</evidence>
<feature type="region of interest" description="Disordered" evidence="10">
    <location>
        <begin position="55"/>
        <end position="89"/>
    </location>
</feature>
<keyword evidence="4" id="KW-0862">Zinc</keyword>
<evidence type="ECO:0000256" key="1">
    <source>
        <dbReference type="ARBA" id="ARBA00004123"/>
    </source>
</evidence>
<feature type="region of interest" description="Disordered" evidence="10">
    <location>
        <begin position="158"/>
        <end position="182"/>
    </location>
</feature>
<dbReference type="Gramene" id="Ma09_t29910.1">
    <property type="protein sequence ID" value="Ma09_p29910.1"/>
    <property type="gene ID" value="Ma09_g29910"/>
</dbReference>
<sequence>MEWNPNKLLSWGFSGLEQQKAELTMGSLVERSRGLGSQTSEMDCSVDLKLGGSAGFRPPEKWRSQATTATTKAAASGPPRRARAPGNAGQTAACLVDGCKSDLSNSREYHRRHKVCEVHSKTPVVMVGGQEQRFCQQCSRFHQLEEFDEVKRSCRKRLDGHNKRRRKPQPGSTSPGSLFPNHHQGLNYDRNFLFCSLDSTHGASWIILSGGCREQQVLDVSSSTPDTKRRAQLACDIYHSPSPPCRRQPTAVVCPFLRQPRREAAPSPATWQHCLRQDNNGTTHTPAIPQDRKQQQQQQQDPLSRRLCSLSSVINSKSRRRRRHGPNAACRKDPRAPSASGFFSSLQPPRSICQLSSFKLRFANRVLLLGV</sequence>
<dbReference type="EnsemblPlants" id="Ma09_t29910.1">
    <property type="protein sequence ID" value="Ma09_p29910.1"/>
    <property type="gene ID" value="Ma09_g29910"/>
</dbReference>
<dbReference type="GO" id="GO:0005634">
    <property type="term" value="C:nucleus"/>
    <property type="evidence" value="ECO:0000318"/>
    <property type="project" value="GO_Central"/>
</dbReference>
<comment type="subcellular location">
    <subcellularLocation>
        <location evidence="1">Nucleus</location>
    </subcellularLocation>
</comment>
<evidence type="ECO:0000256" key="10">
    <source>
        <dbReference type="SAM" id="MobiDB-lite"/>
    </source>
</evidence>
<evidence type="ECO:0000256" key="2">
    <source>
        <dbReference type="ARBA" id="ARBA00022723"/>
    </source>
</evidence>
<keyword evidence="6" id="KW-0238">DNA-binding</keyword>
<evidence type="ECO:0000256" key="9">
    <source>
        <dbReference type="PROSITE-ProRule" id="PRU00470"/>
    </source>
</evidence>